<dbReference type="FunFam" id="1.10.3470.10:FF:000001">
    <property type="entry name" value="Vitamin B12 ABC transporter permease BtuC"/>
    <property type="match status" value="1"/>
</dbReference>
<evidence type="ECO:0000256" key="5">
    <source>
        <dbReference type="ARBA" id="ARBA00022692"/>
    </source>
</evidence>
<dbReference type="GO" id="GO:0033214">
    <property type="term" value="P:siderophore-iron import into cell"/>
    <property type="evidence" value="ECO:0007669"/>
    <property type="project" value="TreeGrafter"/>
</dbReference>
<feature type="transmembrane region" description="Helical" evidence="8">
    <location>
        <begin position="218"/>
        <end position="237"/>
    </location>
</feature>
<dbReference type="GO" id="GO:0022857">
    <property type="term" value="F:transmembrane transporter activity"/>
    <property type="evidence" value="ECO:0007669"/>
    <property type="project" value="InterPro"/>
</dbReference>
<feature type="transmembrane region" description="Helical" evidence="8">
    <location>
        <begin position="76"/>
        <end position="96"/>
    </location>
</feature>
<sequence length="350" mass="35669">MAAARAAERARLLSPVGRRRWLRIAGLGVLAAGLAAAVLLSLAVGARPIPLTVVLEALTAFDPADTLHLVVHDLRLPRTMVGIAVGLALSVAGALMQAITRNPLADPGLLGVNSGASLAAVIAIWVLHVTSLGTLVWFALAGAGTIAVLVYMLGSLGRGGATPVRLALAGAAINALLFALVSAVLLLSKETLDIYRFWIVGSLTGAAGIALRDLLPFLAGGLALAIIAGRSLNTVALGDDTARSLGTRLGLTRVVTMMAITLLCGTAVAAAGPIGFVGLVVPHLARAWCGGDQRWLIAYSAILGPIVLVLSDVAGRVVLPPGEVQVGIMTALIGGPLFVAIVRNIRLAQL</sequence>
<dbReference type="Proteomes" id="UP000782610">
    <property type="component" value="Unassembled WGS sequence"/>
</dbReference>
<keyword evidence="5 8" id="KW-0812">Transmembrane</keyword>
<dbReference type="InterPro" id="IPR037294">
    <property type="entry name" value="ABC_BtuC-like"/>
</dbReference>
<proteinExistence type="inferred from homology"/>
<evidence type="ECO:0000256" key="3">
    <source>
        <dbReference type="ARBA" id="ARBA00022448"/>
    </source>
</evidence>
<dbReference type="SUPFAM" id="SSF81345">
    <property type="entry name" value="ABC transporter involved in vitamin B12 uptake, BtuC"/>
    <property type="match status" value="1"/>
</dbReference>
<evidence type="ECO:0000313" key="10">
    <source>
        <dbReference type="Proteomes" id="UP000782610"/>
    </source>
</evidence>
<dbReference type="Pfam" id="PF01032">
    <property type="entry name" value="FecCD"/>
    <property type="match status" value="1"/>
</dbReference>
<feature type="transmembrane region" description="Helical" evidence="8">
    <location>
        <begin position="166"/>
        <end position="188"/>
    </location>
</feature>
<feature type="transmembrane region" description="Helical" evidence="8">
    <location>
        <begin position="21"/>
        <end position="44"/>
    </location>
</feature>
<feature type="transmembrane region" description="Helical" evidence="8">
    <location>
        <begin position="296"/>
        <end position="318"/>
    </location>
</feature>
<evidence type="ECO:0000256" key="2">
    <source>
        <dbReference type="ARBA" id="ARBA00007935"/>
    </source>
</evidence>
<dbReference type="PANTHER" id="PTHR30472:SF1">
    <property type="entry name" value="FE(3+) DICITRATE TRANSPORT SYSTEM PERMEASE PROTEIN FECC-RELATED"/>
    <property type="match status" value="1"/>
</dbReference>
<dbReference type="InterPro" id="IPR000522">
    <property type="entry name" value="ABC_transptr_permease_BtuC"/>
</dbReference>
<keyword evidence="3" id="KW-0813">Transport</keyword>
<dbReference type="CDD" id="cd06550">
    <property type="entry name" value="TM_ABC_iron-siderophores_like"/>
    <property type="match status" value="1"/>
</dbReference>
<feature type="transmembrane region" description="Helical" evidence="8">
    <location>
        <begin position="108"/>
        <end position="128"/>
    </location>
</feature>
<organism evidence="9 10">
    <name type="scientific">Devosia nanyangense</name>
    <dbReference type="NCBI Taxonomy" id="1228055"/>
    <lineage>
        <taxon>Bacteria</taxon>
        <taxon>Pseudomonadati</taxon>
        <taxon>Pseudomonadota</taxon>
        <taxon>Alphaproteobacteria</taxon>
        <taxon>Hyphomicrobiales</taxon>
        <taxon>Devosiaceae</taxon>
        <taxon>Devosia</taxon>
    </lineage>
</organism>
<evidence type="ECO:0000256" key="7">
    <source>
        <dbReference type="ARBA" id="ARBA00023136"/>
    </source>
</evidence>
<protein>
    <submittedName>
        <fullName evidence="9">Iron ABC transporter permease</fullName>
    </submittedName>
</protein>
<dbReference type="PROSITE" id="PS51318">
    <property type="entry name" value="TAT"/>
    <property type="match status" value="1"/>
</dbReference>
<dbReference type="Gene3D" id="1.10.3470.10">
    <property type="entry name" value="ABC transporter involved in vitamin B12 uptake, BtuC"/>
    <property type="match status" value="1"/>
</dbReference>
<feature type="transmembrane region" description="Helical" evidence="8">
    <location>
        <begin position="324"/>
        <end position="342"/>
    </location>
</feature>
<comment type="similarity">
    <text evidence="2">Belongs to the binding-protein-dependent transport system permease family. FecCD subfamily.</text>
</comment>
<comment type="caution">
    <text evidence="9">The sequence shown here is derived from an EMBL/GenBank/DDBJ whole genome shotgun (WGS) entry which is preliminary data.</text>
</comment>
<comment type="subcellular location">
    <subcellularLocation>
        <location evidence="1">Cell membrane</location>
        <topology evidence="1">Multi-pass membrane protein</topology>
    </subcellularLocation>
</comment>
<dbReference type="EMBL" id="JACRAF010000069">
    <property type="protein sequence ID" value="MBI4924248.1"/>
    <property type="molecule type" value="Genomic_DNA"/>
</dbReference>
<evidence type="ECO:0000256" key="4">
    <source>
        <dbReference type="ARBA" id="ARBA00022475"/>
    </source>
</evidence>
<evidence type="ECO:0000256" key="8">
    <source>
        <dbReference type="SAM" id="Phobius"/>
    </source>
</evidence>
<dbReference type="GO" id="GO:0005886">
    <property type="term" value="C:plasma membrane"/>
    <property type="evidence" value="ECO:0007669"/>
    <property type="project" value="UniProtKB-SubCell"/>
</dbReference>
<dbReference type="InterPro" id="IPR006311">
    <property type="entry name" value="TAT_signal"/>
</dbReference>
<keyword evidence="6 8" id="KW-1133">Transmembrane helix</keyword>
<dbReference type="PANTHER" id="PTHR30472">
    <property type="entry name" value="FERRIC ENTEROBACTIN TRANSPORT SYSTEM PERMEASE PROTEIN"/>
    <property type="match status" value="1"/>
</dbReference>
<reference evidence="9" key="1">
    <citation type="submission" date="2020-07" db="EMBL/GenBank/DDBJ databases">
        <title>Huge and variable diversity of episymbiotic CPR bacteria and DPANN archaea in groundwater ecosystems.</title>
        <authorList>
            <person name="He C.Y."/>
            <person name="Keren R."/>
            <person name="Whittaker M."/>
            <person name="Farag I.F."/>
            <person name="Doudna J."/>
            <person name="Cate J.H.D."/>
            <person name="Banfield J.F."/>
        </authorList>
    </citation>
    <scope>NUCLEOTIDE SEQUENCE</scope>
    <source>
        <strain evidence="9">NC_groundwater_1586_Pr3_B-0.1um_66_15</strain>
    </source>
</reference>
<keyword evidence="7 8" id="KW-0472">Membrane</keyword>
<dbReference type="AlphaFoldDB" id="A0A933P0X5"/>
<evidence type="ECO:0000256" key="1">
    <source>
        <dbReference type="ARBA" id="ARBA00004651"/>
    </source>
</evidence>
<feature type="transmembrane region" description="Helical" evidence="8">
    <location>
        <begin position="134"/>
        <end position="154"/>
    </location>
</feature>
<accession>A0A933P0X5</accession>
<feature type="transmembrane region" description="Helical" evidence="8">
    <location>
        <begin position="257"/>
        <end position="284"/>
    </location>
</feature>
<gene>
    <name evidence="9" type="ORF">HY834_21130</name>
</gene>
<evidence type="ECO:0000313" key="9">
    <source>
        <dbReference type="EMBL" id="MBI4924248.1"/>
    </source>
</evidence>
<keyword evidence="4" id="KW-1003">Cell membrane</keyword>
<evidence type="ECO:0000256" key="6">
    <source>
        <dbReference type="ARBA" id="ARBA00022989"/>
    </source>
</evidence>
<name>A0A933P0X5_9HYPH</name>